<sequence length="376" mass="42878">MITASAPPVTSVSIPREVAEKVLTVGFRHRPYEGGIGYLIYVYEKYFGVFKYITTHRMVPNKLQLVWYFIGQYVNLLRTLIKDQSIRIVHIHGASYGSFYRKFIVFLTAKYLFGRQTIYHMNGSEFKVFFTESSPVMKNLVRFMVENTDVMLCLSESWKTFFEANFRMKRIEILGNVIDMPQRSTALTNPLGSGPLRVLFLGLIGNRKGIFDLLDVVRQHKADWNGKLELTIGGNGEVEKLQAFIEQHRLETIVRFEGWVSGDHKQKLLSESDVYILPSYNEGLPLSILEAMSYHLPVISTPVGGTAEAVVDGVNGYLVQPGDKQAIYERLNGFIENPCLVRQMGDESGYIIQRYLPDAIFPKLHSIYKDLLAQPQ</sequence>
<dbReference type="AlphaFoldDB" id="A0A6M0ILZ1"/>
<dbReference type="Proteomes" id="UP000477386">
    <property type="component" value="Unassembled WGS sequence"/>
</dbReference>
<protein>
    <submittedName>
        <fullName evidence="2">Glycosyltransferase family 4 protein</fullName>
    </submittedName>
</protein>
<reference evidence="2 3" key="1">
    <citation type="submission" date="2020-02" db="EMBL/GenBank/DDBJ databases">
        <title>Draft genome sequence of two Spirosoma agri KCTC 52727 and Spirosoma terrae KCTC 52035.</title>
        <authorList>
            <person name="Rojas J."/>
            <person name="Ambika Manirajan B."/>
            <person name="Ratering S."/>
            <person name="Suarez C."/>
            <person name="Schnell S."/>
        </authorList>
    </citation>
    <scope>NUCLEOTIDE SEQUENCE [LARGE SCALE GENOMIC DNA]</scope>
    <source>
        <strain evidence="2 3">KCTC 52727</strain>
    </source>
</reference>
<dbReference type="PANTHER" id="PTHR12526">
    <property type="entry name" value="GLYCOSYLTRANSFERASE"/>
    <property type="match status" value="1"/>
</dbReference>
<dbReference type="RefSeq" id="WP_164041790.1">
    <property type="nucleotide sequence ID" value="NZ_JAAGNZ010000002.1"/>
</dbReference>
<keyword evidence="2" id="KW-0808">Transferase</keyword>
<evidence type="ECO:0000313" key="2">
    <source>
        <dbReference type="EMBL" id="NEU69326.1"/>
    </source>
</evidence>
<name>A0A6M0ILZ1_9BACT</name>
<dbReference type="EMBL" id="JAAGNZ010000002">
    <property type="protein sequence ID" value="NEU69326.1"/>
    <property type="molecule type" value="Genomic_DNA"/>
</dbReference>
<dbReference type="Gene3D" id="3.40.50.2000">
    <property type="entry name" value="Glycogen Phosphorylase B"/>
    <property type="match status" value="2"/>
</dbReference>
<proteinExistence type="predicted"/>
<accession>A0A6M0ILZ1</accession>
<keyword evidence="3" id="KW-1185">Reference proteome</keyword>
<evidence type="ECO:0000313" key="3">
    <source>
        <dbReference type="Proteomes" id="UP000477386"/>
    </source>
</evidence>
<feature type="domain" description="Glycosyl transferase family 1" evidence="1">
    <location>
        <begin position="194"/>
        <end position="346"/>
    </location>
</feature>
<evidence type="ECO:0000259" key="1">
    <source>
        <dbReference type="Pfam" id="PF00534"/>
    </source>
</evidence>
<comment type="caution">
    <text evidence="2">The sequence shown here is derived from an EMBL/GenBank/DDBJ whole genome shotgun (WGS) entry which is preliminary data.</text>
</comment>
<gene>
    <name evidence="2" type="ORF">GK091_20735</name>
</gene>
<dbReference type="CDD" id="cd03801">
    <property type="entry name" value="GT4_PimA-like"/>
    <property type="match status" value="1"/>
</dbReference>
<dbReference type="GO" id="GO:0016757">
    <property type="term" value="F:glycosyltransferase activity"/>
    <property type="evidence" value="ECO:0007669"/>
    <property type="project" value="InterPro"/>
</dbReference>
<dbReference type="SUPFAM" id="SSF53756">
    <property type="entry name" value="UDP-Glycosyltransferase/glycogen phosphorylase"/>
    <property type="match status" value="1"/>
</dbReference>
<dbReference type="Pfam" id="PF00534">
    <property type="entry name" value="Glycos_transf_1"/>
    <property type="match status" value="1"/>
</dbReference>
<dbReference type="InterPro" id="IPR001296">
    <property type="entry name" value="Glyco_trans_1"/>
</dbReference>
<organism evidence="2 3">
    <name type="scientific">Spirosoma agri</name>
    <dbReference type="NCBI Taxonomy" id="1987381"/>
    <lineage>
        <taxon>Bacteria</taxon>
        <taxon>Pseudomonadati</taxon>
        <taxon>Bacteroidota</taxon>
        <taxon>Cytophagia</taxon>
        <taxon>Cytophagales</taxon>
        <taxon>Cytophagaceae</taxon>
        <taxon>Spirosoma</taxon>
    </lineage>
</organism>